<accession>A0ABX8QM91</accession>
<organism evidence="2 3">
    <name type="scientific">Actinomadura graeca</name>
    <dbReference type="NCBI Taxonomy" id="2750812"/>
    <lineage>
        <taxon>Bacteria</taxon>
        <taxon>Bacillati</taxon>
        <taxon>Actinomycetota</taxon>
        <taxon>Actinomycetes</taxon>
        <taxon>Streptosporangiales</taxon>
        <taxon>Thermomonosporaceae</taxon>
        <taxon>Actinomadura</taxon>
    </lineage>
</organism>
<name>A0ABX8QM91_9ACTN</name>
<dbReference type="PANTHER" id="PTHR33164">
    <property type="entry name" value="TRANSCRIPTIONAL REGULATOR, MARR FAMILY"/>
    <property type="match status" value="1"/>
</dbReference>
<gene>
    <name evidence="2" type="ORF">AGRA3207_000117</name>
</gene>
<protein>
    <submittedName>
        <fullName evidence="2">MarR family transcriptional regulator</fullName>
    </submittedName>
</protein>
<dbReference type="InterPro" id="IPR036388">
    <property type="entry name" value="WH-like_DNA-bd_sf"/>
</dbReference>
<reference evidence="2" key="1">
    <citation type="submission" date="2020-07" db="EMBL/GenBank/DDBJ databases">
        <authorList>
            <person name="Tarantini F.S."/>
            <person name="Hong K.W."/>
            <person name="Chan K.G."/>
        </authorList>
    </citation>
    <scope>NUCLEOTIDE SEQUENCE</scope>
    <source>
        <strain evidence="2">32-07</strain>
    </source>
</reference>
<evidence type="ECO:0000259" key="1">
    <source>
        <dbReference type="PROSITE" id="PS50995"/>
    </source>
</evidence>
<sequence>MQEKPDPLRDSPSYLLFELLRLARRTSARIFPGERVRLPHLMVLGCVARLGPLSQREVSEHLRMDAGDIVGLVDTLEEAGYVERRRDAEDRRRYALGVTEAGRLFLSAARERRDHLDALLFGPLAPEELEQFTHLMLRVLAHHDPRFTARPPGRPADRGSHAGR</sequence>
<dbReference type="InterPro" id="IPR036390">
    <property type="entry name" value="WH_DNA-bd_sf"/>
</dbReference>
<dbReference type="PANTHER" id="PTHR33164:SF43">
    <property type="entry name" value="HTH-TYPE TRANSCRIPTIONAL REPRESSOR YETL"/>
    <property type="match status" value="1"/>
</dbReference>
<evidence type="ECO:0000313" key="2">
    <source>
        <dbReference type="EMBL" id="QXJ19560.1"/>
    </source>
</evidence>
<dbReference type="Proteomes" id="UP001049518">
    <property type="component" value="Chromosome"/>
</dbReference>
<dbReference type="PRINTS" id="PR00598">
    <property type="entry name" value="HTHMARR"/>
</dbReference>
<dbReference type="SMART" id="SM00347">
    <property type="entry name" value="HTH_MARR"/>
    <property type="match status" value="1"/>
</dbReference>
<dbReference type="SUPFAM" id="SSF46785">
    <property type="entry name" value="Winged helix' DNA-binding domain"/>
    <property type="match status" value="1"/>
</dbReference>
<dbReference type="PROSITE" id="PS50995">
    <property type="entry name" value="HTH_MARR_2"/>
    <property type="match status" value="1"/>
</dbReference>
<dbReference type="Pfam" id="PF12802">
    <property type="entry name" value="MarR_2"/>
    <property type="match status" value="1"/>
</dbReference>
<feature type="domain" description="HTH marR-type" evidence="1">
    <location>
        <begin position="12"/>
        <end position="141"/>
    </location>
</feature>
<dbReference type="InterPro" id="IPR000835">
    <property type="entry name" value="HTH_MarR-typ"/>
</dbReference>
<dbReference type="RefSeq" id="WP_231332573.1">
    <property type="nucleotide sequence ID" value="NZ_CP059572.1"/>
</dbReference>
<keyword evidence="3" id="KW-1185">Reference proteome</keyword>
<dbReference type="InterPro" id="IPR039422">
    <property type="entry name" value="MarR/SlyA-like"/>
</dbReference>
<dbReference type="EMBL" id="CP059572">
    <property type="protein sequence ID" value="QXJ19560.1"/>
    <property type="molecule type" value="Genomic_DNA"/>
</dbReference>
<dbReference type="Gene3D" id="1.10.10.10">
    <property type="entry name" value="Winged helix-like DNA-binding domain superfamily/Winged helix DNA-binding domain"/>
    <property type="match status" value="1"/>
</dbReference>
<evidence type="ECO:0000313" key="3">
    <source>
        <dbReference type="Proteomes" id="UP001049518"/>
    </source>
</evidence>
<proteinExistence type="predicted"/>